<dbReference type="Proteomes" id="UP000320802">
    <property type="component" value="Segment"/>
</dbReference>
<feature type="region of interest" description="Disordered" evidence="1">
    <location>
        <begin position="409"/>
        <end position="473"/>
    </location>
</feature>
<accession>A0A514CTW4</accession>
<organism evidence="2 3">
    <name type="scientific">Achromobacter phage vB_AxyP_19-32_Axy10</name>
    <dbReference type="NCBI Taxonomy" id="2591041"/>
    <lineage>
        <taxon>Viruses</taxon>
        <taxon>Duplodnaviria</taxon>
        <taxon>Heunggongvirae</taxon>
        <taxon>Uroviricota</taxon>
        <taxon>Caudoviricetes</taxon>
        <taxon>Schitoviridae</taxon>
        <taxon>Rothmandenesvirinae</taxon>
        <taxon>Pourcelvirus</taxon>
        <taxon>Pourcelvirus Axy10</taxon>
    </lineage>
</organism>
<feature type="compositionally biased region" description="Basic and acidic residues" evidence="1">
    <location>
        <begin position="455"/>
        <end position="464"/>
    </location>
</feature>
<dbReference type="EMBL" id="MK962629">
    <property type="protein sequence ID" value="QDH83921.1"/>
    <property type="molecule type" value="Genomic_DNA"/>
</dbReference>
<keyword evidence="3" id="KW-1185">Reference proteome</keyword>
<evidence type="ECO:0000313" key="3">
    <source>
        <dbReference type="Proteomes" id="UP000320802"/>
    </source>
</evidence>
<proteinExistence type="predicted"/>
<gene>
    <name evidence="2" type="ORF">Axy10_042</name>
</gene>
<evidence type="ECO:0000256" key="1">
    <source>
        <dbReference type="SAM" id="MobiDB-lite"/>
    </source>
</evidence>
<sequence length="546" mass="59540">MQTKMKVKAFVVTTSELTLYSDLGVPYHIRQGDPRVARIVEEIQGPISLGQVVEVVVDGEDTPVVEPADTRNYFAEAEQQSNGVVRFFRASRRLIRELFSKKTEPVQEPETAKFVNPTSGGVIPGSQEPEKAKTPEACPVTQANAISEIMANAVPSTAPDFKVPEGVEADQDTGDTVVAVVNGTVIPDAHELAPQIKHAVISNSTLGIQNLMARLSAVARKRGHSVEDLMKFMKLGDLPVTDKGDIVAYKALRRRQLPGYDNRFKFVDIHSGNVPQRVGSFVHMDEKLVDPDRRQDCSNGLHIASRSYLGSFRGDVCVMVLIRPEDVIAVPEYSVNKMRVCGYHIIAELTQSQYNKVLNNQPLTDEESGELLLGRIMSGHHINVTNKVQIGGHRGTKITITEIDKADQTDLSPEVQVAPPSVETAQVTEAPAKTETEKPQEAAKTAPKAPKRRVKAIDTKDPKKPASKAAKPAGKVVSAKDVLTKVKLTQAEEAQKLFKEYANAKTKSAEIAAAKALLNFKKQAKKGWAVLGLPDDTGTELTKVIS</sequence>
<feature type="compositionally biased region" description="Basic and acidic residues" evidence="1">
    <location>
        <begin position="432"/>
        <end position="441"/>
    </location>
</feature>
<reference evidence="2 3" key="1">
    <citation type="submission" date="2019-05" db="EMBL/GenBank/DDBJ databases">
        <title>Complete genome sequence of sixteen phages from Abidjan, cote d'Ivoire, isolated on a single strain of Achromobacter xylosoxidans.</title>
        <authorList>
            <person name="Essoh C."/>
            <person name="Vernadet J.-P."/>
            <person name="Vergnaud G."/>
            <person name="Pourcel C."/>
        </authorList>
    </citation>
    <scope>NUCLEOTIDE SEQUENCE [LARGE SCALE GENOMIC DNA]</scope>
</reference>
<name>A0A514CTW4_9CAUD</name>
<protein>
    <submittedName>
        <fullName evidence="2">Putative rIIB lysis inhibitor</fullName>
    </submittedName>
</protein>
<evidence type="ECO:0000313" key="2">
    <source>
        <dbReference type="EMBL" id="QDH83921.1"/>
    </source>
</evidence>
<feature type="region of interest" description="Disordered" evidence="1">
    <location>
        <begin position="108"/>
        <end position="134"/>
    </location>
</feature>